<dbReference type="Proteomes" id="UP000195273">
    <property type="component" value="Chromosome"/>
</dbReference>
<evidence type="ECO:0000256" key="1">
    <source>
        <dbReference type="SAM" id="MobiDB-lite"/>
    </source>
</evidence>
<evidence type="ECO:0000313" key="2">
    <source>
        <dbReference type="EMBL" id="ARU00926.1"/>
    </source>
</evidence>
<feature type="compositionally biased region" description="Low complexity" evidence="1">
    <location>
        <begin position="1"/>
        <end position="32"/>
    </location>
</feature>
<evidence type="ECO:0000313" key="3">
    <source>
        <dbReference type="Proteomes" id="UP000195273"/>
    </source>
</evidence>
<organism evidence="2 3">
    <name type="scientific">Yoonia vestfoldensis</name>
    <dbReference type="NCBI Taxonomy" id="245188"/>
    <lineage>
        <taxon>Bacteria</taxon>
        <taxon>Pseudomonadati</taxon>
        <taxon>Pseudomonadota</taxon>
        <taxon>Alphaproteobacteria</taxon>
        <taxon>Rhodobacterales</taxon>
        <taxon>Paracoccaceae</taxon>
        <taxon>Yoonia</taxon>
    </lineage>
</organism>
<name>A0A1Y0EBD0_9RHOB</name>
<gene>
    <name evidence="2" type="ORF">LOKVESSMR4R_01611</name>
</gene>
<proteinExistence type="predicted"/>
<protein>
    <submittedName>
        <fullName evidence="2">Uncharacterized protein</fullName>
    </submittedName>
</protein>
<sequence length="48" mass="5050">MASSQPAQTQQPAQMGQMSQAPSQASSQMTAQIPAAPRKPIFTDFASI</sequence>
<dbReference type="AlphaFoldDB" id="A0A1Y0EBD0"/>
<dbReference type="RefSeq" id="WP_157898174.1">
    <property type="nucleotide sequence ID" value="NZ_CP021431.1"/>
</dbReference>
<accession>A0A1Y0EBD0</accession>
<dbReference type="KEGG" id="lvs:LOKVESSMR4R_01611"/>
<dbReference type="EMBL" id="CP021431">
    <property type="protein sequence ID" value="ARU00926.1"/>
    <property type="molecule type" value="Genomic_DNA"/>
</dbReference>
<feature type="region of interest" description="Disordered" evidence="1">
    <location>
        <begin position="1"/>
        <end position="48"/>
    </location>
</feature>
<keyword evidence="3" id="KW-1185">Reference proteome</keyword>
<reference evidence="2 3" key="1">
    <citation type="submission" date="2017-05" db="EMBL/GenBank/DDBJ databases">
        <title>Genome Sequence of Loktanella vestfoldensis Strain SMR4r Isolated from a Culture of the Diatom Skeletonema marinoi.</title>
        <authorList>
            <person name="Topel M."/>
            <person name="Pinder M.I.M."/>
            <person name="Johansson O.N."/>
            <person name="Kourtchenko O."/>
            <person name="Godhe A."/>
            <person name="Clarke A.K."/>
        </authorList>
    </citation>
    <scope>NUCLEOTIDE SEQUENCE [LARGE SCALE GENOMIC DNA]</scope>
    <source>
        <strain evidence="2 3">SMR4r</strain>
    </source>
</reference>